<dbReference type="Gene3D" id="3.30.450.20">
    <property type="entry name" value="PAS domain"/>
    <property type="match status" value="1"/>
</dbReference>
<dbReference type="PROSITE" id="PS00622">
    <property type="entry name" value="HTH_LUXR_1"/>
    <property type="match status" value="1"/>
</dbReference>
<evidence type="ECO:0000256" key="2">
    <source>
        <dbReference type="ARBA" id="ARBA00023125"/>
    </source>
</evidence>
<reference evidence="5 6" key="1">
    <citation type="submission" date="2019-04" db="EMBL/GenBank/DDBJ databases">
        <title>Rhizobium terrae sp. nov., isolated from a paddy soil.</title>
        <authorList>
            <person name="Lin S.-Y."/>
            <person name="Hameed A."/>
            <person name="Huang H.-I."/>
            <person name="Young C.-C."/>
        </authorList>
    </citation>
    <scope>NUCLEOTIDE SEQUENCE [LARGE SCALE GENOMIC DNA]</scope>
    <source>
        <strain evidence="5 6">CC-HIH110</strain>
    </source>
</reference>
<dbReference type="PROSITE" id="PS50043">
    <property type="entry name" value="HTH_LUXR_2"/>
    <property type="match status" value="1"/>
</dbReference>
<dbReference type="PRINTS" id="PR00038">
    <property type="entry name" value="HTHLUXR"/>
</dbReference>
<dbReference type="AlphaFoldDB" id="A0A4S3ZVW7"/>
<dbReference type="InterPro" id="IPR035965">
    <property type="entry name" value="PAS-like_dom_sf"/>
</dbReference>
<dbReference type="CDD" id="cd00130">
    <property type="entry name" value="PAS"/>
    <property type="match status" value="1"/>
</dbReference>
<keyword evidence="3" id="KW-0804">Transcription</keyword>
<dbReference type="GO" id="GO:0003677">
    <property type="term" value="F:DNA binding"/>
    <property type="evidence" value="ECO:0007669"/>
    <property type="project" value="UniProtKB-KW"/>
</dbReference>
<proteinExistence type="predicted"/>
<dbReference type="SMART" id="SM00421">
    <property type="entry name" value="HTH_LUXR"/>
    <property type="match status" value="1"/>
</dbReference>
<protein>
    <submittedName>
        <fullName evidence="5">PAS and helix-turn-helix domain-containing protein</fullName>
    </submittedName>
</protein>
<keyword evidence="6" id="KW-1185">Reference proteome</keyword>
<dbReference type="Pfam" id="PF13426">
    <property type="entry name" value="PAS_9"/>
    <property type="match status" value="1"/>
</dbReference>
<dbReference type="SUPFAM" id="SSF55785">
    <property type="entry name" value="PYP-like sensor domain (PAS domain)"/>
    <property type="match status" value="1"/>
</dbReference>
<comment type="caution">
    <text evidence="5">The sequence shown here is derived from an EMBL/GenBank/DDBJ whole genome shotgun (WGS) entry which is preliminary data.</text>
</comment>
<dbReference type="PANTHER" id="PTHR44688">
    <property type="entry name" value="DNA-BINDING TRANSCRIPTIONAL ACTIVATOR DEVR_DOSR"/>
    <property type="match status" value="1"/>
</dbReference>
<dbReference type="InterPro" id="IPR016032">
    <property type="entry name" value="Sig_transdc_resp-reg_C-effctor"/>
</dbReference>
<dbReference type="InterPro" id="IPR036388">
    <property type="entry name" value="WH-like_DNA-bd_sf"/>
</dbReference>
<feature type="domain" description="HTH luxR-type" evidence="4">
    <location>
        <begin position="123"/>
        <end position="188"/>
    </location>
</feature>
<keyword evidence="2" id="KW-0238">DNA-binding</keyword>
<dbReference type="Gene3D" id="1.10.10.10">
    <property type="entry name" value="Winged helix-like DNA-binding domain superfamily/Winged helix DNA-binding domain"/>
    <property type="match status" value="1"/>
</dbReference>
<dbReference type="PANTHER" id="PTHR44688:SF16">
    <property type="entry name" value="DNA-BINDING TRANSCRIPTIONAL ACTIVATOR DEVR_DOSR"/>
    <property type="match status" value="1"/>
</dbReference>
<name>A0A4S3ZVW7_9HYPH</name>
<dbReference type="Proteomes" id="UP000310754">
    <property type="component" value="Unassembled WGS sequence"/>
</dbReference>
<evidence type="ECO:0000256" key="1">
    <source>
        <dbReference type="ARBA" id="ARBA00023015"/>
    </source>
</evidence>
<accession>A0A4S3ZVW7</accession>
<dbReference type="CDD" id="cd06170">
    <property type="entry name" value="LuxR_C_like"/>
    <property type="match status" value="1"/>
</dbReference>
<evidence type="ECO:0000259" key="4">
    <source>
        <dbReference type="PROSITE" id="PS50043"/>
    </source>
</evidence>
<organism evidence="5 6">
    <name type="scientific">Allorhizobium terrae</name>
    <dbReference type="NCBI Taxonomy" id="1848972"/>
    <lineage>
        <taxon>Bacteria</taxon>
        <taxon>Pseudomonadati</taxon>
        <taxon>Pseudomonadota</taxon>
        <taxon>Alphaproteobacteria</taxon>
        <taxon>Hyphomicrobiales</taxon>
        <taxon>Rhizobiaceae</taxon>
        <taxon>Rhizobium/Agrobacterium group</taxon>
        <taxon>Allorhizobium</taxon>
    </lineage>
</organism>
<dbReference type="InterPro" id="IPR000792">
    <property type="entry name" value="Tscrpt_reg_LuxR_C"/>
</dbReference>
<evidence type="ECO:0000313" key="5">
    <source>
        <dbReference type="EMBL" id="THF49763.1"/>
    </source>
</evidence>
<dbReference type="GO" id="GO:0006355">
    <property type="term" value="P:regulation of DNA-templated transcription"/>
    <property type="evidence" value="ECO:0007669"/>
    <property type="project" value="InterPro"/>
</dbReference>
<evidence type="ECO:0000256" key="3">
    <source>
        <dbReference type="ARBA" id="ARBA00023163"/>
    </source>
</evidence>
<dbReference type="EMBL" id="SSOA01000005">
    <property type="protein sequence ID" value="THF49763.1"/>
    <property type="molecule type" value="Genomic_DNA"/>
</dbReference>
<sequence>MTSLPKIGTQLHFPLADMPAPVAYATFRIIRDCNQAFADLFERTREDIINRSFARLYPQVSDFKRIGEMWGANMAGSKTYYDERIMKTATGRRFWCAVSGRSRTPDDPFAEAVYFFQPLGRPVDGERNILSQRLQQIMSLVARGKKNHEIADEIGLSVRTVEAHRARLMRKVGAKNGGELVAWFLSLPSS</sequence>
<evidence type="ECO:0000313" key="6">
    <source>
        <dbReference type="Proteomes" id="UP000310754"/>
    </source>
</evidence>
<dbReference type="Pfam" id="PF00196">
    <property type="entry name" value="GerE"/>
    <property type="match status" value="1"/>
</dbReference>
<keyword evidence="1" id="KW-0805">Transcription regulation</keyword>
<dbReference type="InterPro" id="IPR000014">
    <property type="entry name" value="PAS"/>
</dbReference>
<dbReference type="SUPFAM" id="SSF46894">
    <property type="entry name" value="C-terminal effector domain of the bipartite response regulators"/>
    <property type="match status" value="1"/>
</dbReference>
<gene>
    <name evidence="5" type="ORF">E6C51_12105</name>
</gene>